<evidence type="ECO:0000313" key="12">
    <source>
        <dbReference type="Proteomes" id="UP000028607"/>
    </source>
</evidence>
<dbReference type="EMBL" id="AQRC01000003">
    <property type="protein sequence ID" value="KFE36030.1"/>
    <property type="molecule type" value="Genomic_DNA"/>
</dbReference>
<dbReference type="PANTHER" id="PTHR43790:SF3">
    <property type="entry name" value="D-ALLOSE IMPORT ATP-BINDING PROTEIN ALSA-RELATED"/>
    <property type="match status" value="1"/>
</dbReference>
<dbReference type="OrthoDB" id="9805029at2"/>
<gene>
    <name evidence="11" type="ORF">DW2_05355</name>
</gene>
<protein>
    <submittedName>
        <fullName evidence="11">ABC transporter</fullName>
    </submittedName>
</protein>
<evidence type="ECO:0000256" key="6">
    <source>
        <dbReference type="ARBA" id="ARBA00022741"/>
    </source>
</evidence>
<organism evidence="11 12">
    <name type="scientific">Thioclava atlantica</name>
    <dbReference type="NCBI Taxonomy" id="1317124"/>
    <lineage>
        <taxon>Bacteria</taxon>
        <taxon>Pseudomonadati</taxon>
        <taxon>Pseudomonadota</taxon>
        <taxon>Alphaproteobacteria</taxon>
        <taxon>Rhodobacterales</taxon>
        <taxon>Paracoccaceae</taxon>
        <taxon>Thioclava</taxon>
    </lineage>
</organism>
<dbReference type="eggNOG" id="COG1129">
    <property type="taxonomic scope" value="Bacteria"/>
</dbReference>
<dbReference type="PROSITE" id="PS50893">
    <property type="entry name" value="ABC_TRANSPORTER_2"/>
    <property type="match status" value="2"/>
</dbReference>
<comment type="caution">
    <text evidence="11">The sequence shown here is derived from an EMBL/GenBank/DDBJ whole genome shotgun (WGS) entry which is preliminary data.</text>
</comment>
<proteinExistence type="predicted"/>
<keyword evidence="8" id="KW-1278">Translocase</keyword>
<dbReference type="CDD" id="cd03216">
    <property type="entry name" value="ABC_Carb_Monos_I"/>
    <property type="match status" value="1"/>
</dbReference>
<dbReference type="GO" id="GO:0005886">
    <property type="term" value="C:plasma membrane"/>
    <property type="evidence" value="ECO:0007669"/>
    <property type="project" value="UniProtKB-SubCell"/>
</dbReference>
<keyword evidence="4" id="KW-0762">Sugar transport</keyword>
<feature type="domain" description="ABC transporter" evidence="10">
    <location>
        <begin position="5"/>
        <end position="242"/>
    </location>
</feature>
<keyword evidence="5" id="KW-0677">Repeat</keyword>
<evidence type="ECO:0000256" key="7">
    <source>
        <dbReference type="ARBA" id="ARBA00022840"/>
    </source>
</evidence>
<dbReference type="InterPro" id="IPR017871">
    <property type="entry name" value="ABC_transporter-like_CS"/>
</dbReference>
<comment type="subcellular location">
    <subcellularLocation>
        <location evidence="1">Cell membrane</location>
        <topology evidence="1">Peripheral membrane protein</topology>
    </subcellularLocation>
</comment>
<dbReference type="FunFam" id="3.40.50.300:FF:000127">
    <property type="entry name" value="Ribose import ATP-binding protein RbsA"/>
    <property type="match status" value="1"/>
</dbReference>
<sequence length="500" mass="54536">MTPFLEMTGISKTFPGVKALDHVDLQLRAGEVHVLAGENGAGKSTLMKIMTGVLRADPGGVIEVEGEPVTIKDPVHARALGISIIYQELAVVNNLTVAENVFLAREPLGPSGLIDRRRMNAETRAVLSELGVEIDPEAMVGTLSIGQRQLIEIARAISYRSKLIIMDEPTASLSHHESATLLRMVRKLAGQGIGIVFISHKLEEIFEIADRVTVLRDGRTVDTRPADGMTRDLLVRLMVDRDLDQLFGHHRSHATDEVLMSVRGLSEKRANDEGVHISDVSFDLRRGEVLGFFGLVGAGRTEVMEMIFGSRPYLGEISISGRSVRIASPSDAIESGIGFVTEDRQSLGLVLGMTVRENFSLTHLSEYCSFDFVNRRRETSACEAYIKTLGIKTPSPEQKVLNLSGGNQQKVVLAKWAARRPRILIVDEPTRGIDIGAKAEVHALLNRLAEEGMSIIVVSSDLPEVLAISDRVIVLKEGRISGELSREEATQEGVMLAATG</sequence>
<keyword evidence="9" id="KW-0472">Membrane</keyword>
<dbReference type="AlphaFoldDB" id="A0A085TZ83"/>
<evidence type="ECO:0000256" key="9">
    <source>
        <dbReference type="ARBA" id="ARBA00023136"/>
    </source>
</evidence>
<reference evidence="11 12" key="2">
    <citation type="journal article" date="2015" name="Antonie Van Leeuwenhoek">
        <title>Thioclava indica sp. nov., isolated from surface seawater of the Indian Ocean.</title>
        <authorList>
            <person name="Liu Y."/>
            <person name="Lai Q."/>
            <person name="Du J."/>
            <person name="Xu H."/>
            <person name="Jiang L."/>
            <person name="Shao Z."/>
        </authorList>
    </citation>
    <scope>NUCLEOTIDE SEQUENCE [LARGE SCALE GENOMIC DNA]</scope>
    <source>
        <strain evidence="11 12">13D2W-2</strain>
    </source>
</reference>
<keyword evidence="3" id="KW-1003">Cell membrane</keyword>
<evidence type="ECO:0000256" key="2">
    <source>
        <dbReference type="ARBA" id="ARBA00022448"/>
    </source>
</evidence>
<reference evidence="12" key="1">
    <citation type="submission" date="2013-04" db="EMBL/GenBank/DDBJ databases">
        <title>Thioclava sp. 13D2W-2 Genome Sequencing.</title>
        <authorList>
            <person name="Lai Q."/>
            <person name="Li G."/>
            <person name="Shao Z."/>
        </authorList>
    </citation>
    <scope>NUCLEOTIDE SEQUENCE [LARGE SCALE GENOMIC DNA]</scope>
    <source>
        <strain evidence="12">13D2W-2</strain>
    </source>
</reference>
<evidence type="ECO:0000256" key="1">
    <source>
        <dbReference type="ARBA" id="ARBA00004202"/>
    </source>
</evidence>
<evidence type="ECO:0000256" key="3">
    <source>
        <dbReference type="ARBA" id="ARBA00022475"/>
    </source>
</evidence>
<keyword evidence="12" id="KW-1185">Reference proteome</keyword>
<dbReference type="InterPro" id="IPR050107">
    <property type="entry name" value="ABC_carbohydrate_import_ATPase"/>
</dbReference>
<dbReference type="RefSeq" id="WP_038144283.1">
    <property type="nucleotide sequence ID" value="NZ_AQRC01000003.1"/>
</dbReference>
<dbReference type="STRING" id="1317124.DW2_05355"/>
<dbReference type="CDD" id="cd03215">
    <property type="entry name" value="ABC_Carb_Monos_II"/>
    <property type="match status" value="1"/>
</dbReference>
<dbReference type="PATRIC" id="fig|1317124.6.peg.1094"/>
<feature type="domain" description="ABC transporter" evidence="10">
    <location>
        <begin position="262"/>
        <end position="498"/>
    </location>
</feature>
<dbReference type="InterPro" id="IPR027417">
    <property type="entry name" value="P-loop_NTPase"/>
</dbReference>
<dbReference type="Gene3D" id="3.40.50.300">
    <property type="entry name" value="P-loop containing nucleotide triphosphate hydrolases"/>
    <property type="match status" value="2"/>
</dbReference>
<dbReference type="InterPro" id="IPR003593">
    <property type="entry name" value="AAA+_ATPase"/>
</dbReference>
<dbReference type="PANTHER" id="PTHR43790">
    <property type="entry name" value="CARBOHYDRATE TRANSPORT ATP-BINDING PROTEIN MG119-RELATED"/>
    <property type="match status" value="1"/>
</dbReference>
<accession>A0A085TZ83</accession>
<evidence type="ECO:0000256" key="8">
    <source>
        <dbReference type="ARBA" id="ARBA00022967"/>
    </source>
</evidence>
<dbReference type="SUPFAM" id="SSF52540">
    <property type="entry name" value="P-loop containing nucleoside triphosphate hydrolases"/>
    <property type="match status" value="2"/>
</dbReference>
<dbReference type="Pfam" id="PF00005">
    <property type="entry name" value="ABC_tran"/>
    <property type="match status" value="2"/>
</dbReference>
<evidence type="ECO:0000256" key="5">
    <source>
        <dbReference type="ARBA" id="ARBA00022737"/>
    </source>
</evidence>
<dbReference type="GO" id="GO:0016887">
    <property type="term" value="F:ATP hydrolysis activity"/>
    <property type="evidence" value="ECO:0007669"/>
    <property type="project" value="InterPro"/>
</dbReference>
<keyword evidence="2" id="KW-0813">Transport</keyword>
<keyword evidence="7" id="KW-0067">ATP-binding</keyword>
<keyword evidence="6" id="KW-0547">Nucleotide-binding</keyword>
<evidence type="ECO:0000259" key="10">
    <source>
        <dbReference type="PROSITE" id="PS50893"/>
    </source>
</evidence>
<name>A0A085TZ83_9RHOB</name>
<evidence type="ECO:0000256" key="4">
    <source>
        <dbReference type="ARBA" id="ARBA00022597"/>
    </source>
</evidence>
<dbReference type="Proteomes" id="UP000028607">
    <property type="component" value="Unassembled WGS sequence"/>
</dbReference>
<dbReference type="GO" id="GO:0005524">
    <property type="term" value="F:ATP binding"/>
    <property type="evidence" value="ECO:0007669"/>
    <property type="project" value="UniProtKB-KW"/>
</dbReference>
<dbReference type="SMART" id="SM00382">
    <property type="entry name" value="AAA"/>
    <property type="match status" value="2"/>
</dbReference>
<evidence type="ECO:0000313" key="11">
    <source>
        <dbReference type="EMBL" id="KFE36030.1"/>
    </source>
</evidence>
<dbReference type="PROSITE" id="PS00211">
    <property type="entry name" value="ABC_TRANSPORTER_1"/>
    <property type="match status" value="1"/>
</dbReference>
<dbReference type="InterPro" id="IPR003439">
    <property type="entry name" value="ABC_transporter-like_ATP-bd"/>
</dbReference>